<comment type="caution">
    <text evidence="1">The sequence shown here is derived from an EMBL/GenBank/DDBJ whole genome shotgun (WGS) entry which is preliminary data.</text>
</comment>
<name>A0ABR7IP50_9CLOT</name>
<protein>
    <recommendedName>
        <fullName evidence="3">DUF4259 domain-containing protein</fullName>
    </recommendedName>
</protein>
<dbReference type="RefSeq" id="WP_186996079.1">
    <property type="nucleotide sequence ID" value="NZ_JACOQK010000001.1"/>
</dbReference>
<proteinExistence type="predicted"/>
<evidence type="ECO:0000313" key="1">
    <source>
        <dbReference type="EMBL" id="MBC5786898.1"/>
    </source>
</evidence>
<evidence type="ECO:0008006" key="3">
    <source>
        <dbReference type="Google" id="ProtNLM"/>
    </source>
</evidence>
<dbReference type="Proteomes" id="UP000649151">
    <property type="component" value="Unassembled WGS sequence"/>
</dbReference>
<organism evidence="1 2">
    <name type="scientific">Clostridium facile</name>
    <dbReference type="NCBI Taxonomy" id="2763035"/>
    <lineage>
        <taxon>Bacteria</taxon>
        <taxon>Bacillati</taxon>
        <taxon>Bacillota</taxon>
        <taxon>Clostridia</taxon>
        <taxon>Eubacteriales</taxon>
        <taxon>Clostridiaceae</taxon>
        <taxon>Clostridium</taxon>
    </lineage>
</organism>
<sequence length="291" mass="33555">MGVWGPAILSDDVACDIRDEYHALLMIGKTSEEATQYLLETDYPEIQGTEDETVFWLALALSQWKKGRLLPEVKQQAIAIIDAGTDLERWQQDEKLLKKRITVLQKLKDTLNSPMPAAKKMRPPSVWHSPWAVGDLLAYQITNPTILYPEFLHKYVLLRVIKIRKIPFLSSMDTPWHDESILVGLYQWYGDEIPNADIVNQLEYAVIGENDVIFRGKCTETCMELCIYSNRELKQYPIQCIGQDASYQKGISPFFHTNYWEYGLHTLISLDHTICSALHRYFPEAGQENKN</sequence>
<evidence type="ECO:0000313" key="2">
    <source>
        <dbReference type="Proteomes" id="UP000649151"/>
    </source>
</evidence>
<keyword evidence="2" id="KW-1185">Reference proteome</keyword>
<accession>A0ABR7IP50</accession>
<reference evidence="1 2" key="1">
    <citation type="submission" date="2020-08" db="EMBL/GenBank/DDBJ databases">
        <title>Genome public.</title>
        <authorList>
            <person name="Liu C."/>
            <person name="Sun Q."/>
        </authorList>
    </citation>
    <scope>NUCLEOTIDE SEQUENCE [LARGE SCALE GENOMIC DNA]</scope>
    <source>
        <strain evidence="1 2">NSJ-27</strain>
    </source>
</reference>
<gene>
    <name evidence="1" type="ORF">H8Z77_02525</name>
</gene>
<dbReference type="EMBL" id="JACOQK010000001">
    <property type="protein sequence ID" value="MBC5786898.1"/>
    <property type="molecule type" value="Genomic_DNA"/>
</dbReference>